<accession>A0A2V3IKQ1</accession>
<evidence type="ECO:0000313" key="6">
    <source>
        <dbReference type="Proteomes" id="UP000247409"/>
    </source>
</evidence>
<dbReference type="Pfam" id="PF05686">
    <property type="entry name" value="Glyco_transf_90"/>
    <property type="match status" value="1"/>
</dbReference>
<name>A0A2V3IKQ1_9FLOR</name>
<evidence type="ECO:0000313" key="5">
    <source>
        <dbReference type="EMBL" id="PXF42651.1"/>
    </source>
</evidence>
<evidence type="ECO:0000256" key="3">
    <source>
        <dbReference type="SAM" id="Phobius"/>
    </source>
</evidence>
<organism evidence="5 6">
    <name type="scientific">Gracilariopsis chorda</name>
    <dbReference type="NCBI Taxonomy" id="448386"/>
    <lineage>
        <taxon>Eukaryota</taxon>
        <taxon>Rhodophyta</taxon>
        <taxon>Florideophyceae</taxon>
        <taxon>Rhodymeniophycidae</taxon>
        <taxon>Gracilariales</taxon>
        <taxon>Gracilariaceae</taxon>
        <taxon>Gracilariopsis</taxon>
    </lineage>
</organism>
<proteinExistence type="inferred from homology"/>
<keyword evidence="3" id="KW-0812">Transmembrane</keyword>
<dbReference type="OrthoDB" id="3038914at2759"/>
<keyword evidence="6" id="KW-1185">Reference proteome</keyword>
<reference evidence="5 6" key="1">
    <citation type="journal article" date="2018" name="Mol. Biol. Evol.">
        <title>Analysis of the draft genome of the red seaweed Gracilariopsis chorda provides insights into genome size evolution in Rhodophyta.</title>
        <authorList>
            <person name="Lee J."/>
            <person name="Yang E.C."/>
            <person name="Graf L."/>
            <person name="Yang J.H."/>
            <person name="Qiu H."/>
            <person name="Zel Zion U."/>
            <person name="Chan C.X."/>
            <person name="Stephens T.G."/>
            <person name="Weber A.P.M."/>
            <person name="Boo G.H."/>
            <person name="Boo S.M."/>
            <person name="Kim K.M."/>
            <person name="Shin Y."/>
            <person name="Jung M."/>
            <person name="Lee S.J."/>
            <person name="Yim H.S."/>
            <person name="Lee J.H."/>
            <person name="Bhattacharya D."/>
            <person name="Yoon H.S."/>
        </authorList>
    </citation>
    <scope>NUCLEOTIDE SEQUENCE [LARGE SCALE GENOMIC DNA]</scope>
    <source>
        <strain evidence="5 6">SKKU-2015</strain>
        <tissue evidence="5">Whole body</tissue>
    </source>
</reference>
<keyword evidence="3" id="KW-1133">Transmembrane helix</keyword>
<evidence type="ECO:0000256" key="2">
    <source>
        <dbReference type="ARBA" id="ARBA00022679"/>
    </source>
</evidence>
<dbReference type="Proteomes" id="UP000247409">
    <property type="component" value="Unassembled WGS sequence"/>
</dbReference>
<keyword evidence="2" id="KW-0808">Transferase</keyword>
<feature type="domain" description="Glycosyl transferase CAP10" evidence="4">
    <location>
        <begin position="226"/>
        <end position="530"/>
    </location>
</feature>
<keyword evidence="3" id="KW-0472">Membrane</keyword>
<gene>
    <name evidence="5" type="ORF">BWQ96_07594</name>
</gene>
<dbReference type="InterPro" id="IPR051091">
    <property type="entry name" value="O-Glucosyltr/Glycosyltrsf_90"/>
</dbReference>
<dbReference type="PANTHER" id="PTHR12203">
    <property type="entry name" value="KDEL LYS-ASP-GLU-LEU CONTAINING - RELATED"/>
    <property type="match status" value="1"/>
</dbReference>
<protein>
    <submittedName>
        <fullName evidence="5">KDEL motif-containing protein 1</fullName>
    </submittedName>
</protein>
<feature type="transmembrane region" description="Helical" evidence="3">
    <location>
        <begin position="41"/>
        <end position="59"/>
    </location>
</feature>
<sequence length="543" mass="62191">MGNAQTRSRSLNAYELRELATSWSAAAESCVISLRRRCRRLPLLSLILLVTLAITLYAFSLHPGFTHFSIANVATRISHTTSPCTNNRRPAAFQLHAIPFRSAIRTLVQANSKPLNSTHASSASFPPISITPSLKLVTSTVRSRYARLARAYLSPFAALGKISSESYMRPFLRDDGRCGGCVLLQVTNRSMFLHDRRGVLTKMAPFRALRLREALHWVESSVSRGVVDNFEIIISTTDSVATTSRNHSYRMPDPEEASPIFGTVACNVSNNIPFPLVLSDVLRRGLPHKFWDTRSEMIDQWDQAMRSFGEEHAYSVPWHRKKAMAVFRGRIRISTFLKRREMFDDFCDKVGRTALWATARKHNARMKRWAVQKAKNGRIWPLPTNWFLPRVEQLLDVQVDGTCGKRIYVSDGMPLQKQAEYKYIMNVEGNSFWADRLLLLLFGSSAVMKQETPCGMFFEPLLEANVHYIPVDYWFRDLTKRTQWARRHDCDVMQIVRNARRFAGEYLSTAGIQTYVDELLKQYSELLEERRIKVRPGSVQVYP</sequence>
<dbReference type="InterPro" id="IPR006598">
    <property type="entry name" value="CAP10"/>
</dbReference>
<comment type="similarity">
    <text evidence="1">Belongs to the glycosyltransferase 90 family.</text>
</comment>
<dbReference type="PANTHER" id="PTHR12203:SF35">
    <property type="entry name" value="PROTEIN O-GLUCOSYLTRANSFERASE 1"/>
    <property type="match status" value="1"/>
</dbReference>
<evidence type="ECO:0000256" key="1">
    <source>
        <dbReference type="ARBA" id="ARBA00010118"/>
    </source>
</evidence>
<dbReference type="AlphaFoldDB" id="A0A2V3IKQ1"/>
<dbReference type="SMART" id="SM00672">
    <property type="entry name" value="CAP10"/>
    <property type="match status" value="1"/>
</dbReference>
<comment type="caution">
    <text evidence="5">The sequence shown here is derived from an EMBL/GenBank/DDBJ whole genome shotgun (WGS) entry which is preliminary data.</text>
</comment>
<evidence type="ECO:0000259" key="4">
    <source>
        <dbReference type="SMART" id="SM00672"/>
    </source>
</evidence>
<dbReference type="GO" id="GO:0016740">
    <property type="term" value="F:transferase activity"/>
    <property type="evidence" value="ECO:0007669"/>
    <property type="project" value="UniProtKB-KW"/>
</dbReference>
<dbReference type="EMBL" id="NBIV01000154">
    <property type="protein sequence ID" value="PXF42651.1"/>
    <property type="molecule type" value="Genomic_DNA"/>
</dbReference>